<dbReference type="PANTHER" id="PTHR43687:SF1">
    <property type="entry name" value="FERREDOXIN III"/>
    <property type="match status" value="1"/>
</dbReference>
<evidence type="ECO:0000256" key="3">
    <source>
        <dbReference type="ARBA" id="ARBA00023004"/>
    </source>
</evidence>
<dbReference type="Pfam" id="PF13237">
    <property type="entry name" value="Fer4_10"/>
    <property type="match status" value="1"/>
</dbReference>
<proteinExistence type="predicted"/>
<keyword evidence="1" id="KW-0004">4Fe-4S</keyword>
<gene>
    <name evidence="6" type="ORF">SAMN05446037_1002250</name>
</gene>
<dbReference type="InterPro" id="IPR050572">
    <property type="entry name" value="Fe-S_Ferredoxin"/>
</dbReference>
<organism evidence="6 7">
    <name type="scientific">Anaerovirgula multivorans</name>
    <dbReference type="NCBI Taxonomy" id="312168"/>
    <lineage>
        <taxon>Bacteria</taxon>
        <taxon>Bacillati</taxon>
        <taxon>Bacillota</taxon>
        <taxon>Clostridia</taxon>
        <taxon>Peptostreptococcales</taxon>
        <taxon>Natronincolaceae</taxon>
        <taxon>Anaerovirgula</taxon>
    </lineage>
</organism>
<name>A0A239AU11_9FIRM</name>
<evidence type="ECO:0000256" key="4">
    <source>
        <dbReference type="ARBA" id="ARBA00023014"/>
    </source>
</evidence>
<dbReference type="GO" id="GO:0051539">
    <property type="term" value="F:4 iron, 4 sulfur cluster binding"/>
    <property type="evidence" value="ECO:0007669"/>
    <property type="project" value="UniProtKB-KW"/>
</dbReference>
<dbReference type="PANTHER" id="PTHR43687">
    <property type="entry name" value="ADENYLYLSULFATE REDUCTASE, BETA SUBUNIT"/>
    <property type="match status" value="1"/>
</dbReference>
<feature type="domain" description="4Fe-4S ferredoxin-type" evidence="5">
    <location>
        <begin position="5"/>
        <end position="34"/>
    </location>
</feature>
<dbReference type="Gene3D" id="3.30.70.20">
    <property type="match status" value="1"/>
</dbReference>
<dbReference type="EMBL" id="FZOJ01000002">
    <property type="protein sequence ID" value="SNR98831.1"/>
    <property type="molecule type" value="Genomic_DNA"/>
</dbReference>
<dbReference type="RefSeq" id="WP_141131303.1">
    <property type="nucleotide sequence ID" value="NZ_FZOJ01000002.1"/>
</dbReference>
<evidence type="ECO:0000313" key="7">
    <source>
        <dbReference type="Proteomes" id="UP000198304"/>
    </source>
</evidence>
<reference evidence="7" key="1">
    <citation type="submission" date="2017-06" db="EMBL/GenBank/DDBJ databases">
        <authorList>
            <person name="Varghese N."/>
            <person name="Submissions S."/>
        </authorList>
    </citation>
    <scope>NUCLEOTIDE SEQUENCE [LARGE SCALE GENOMIC DNA]</scope>
    <source>
        <strain evidence="7">SCA</strain>
    </source>
</reference>
<dbReference type="GO" id="GO:0046872">
    <property type="term" value="F:metal ion binding"/>
    <property type="evidence" value="ECO:0007669"/>
    <property type="project" value="UniProtKB-KW"/>
</dbReference>
<evidence type="ECO:0000313" key="6">
    <source>
        <dbReference type="EMBL" id="SNR98831.1"/>
    </source>
</evidence>
<sequence length="89" mass="9396">MSKNWYPVIEYLKCDECGACVKKCSHGVYNKKKDITPLVVHPEGCVDGCHGCGNICPNGAIQYVGENTDWTPPNGSISAKKGCGCGGGC</sequence>
<keyword evidence="7" id="KW-1185">Reference proteome</keyword>
<keyword evidence="2" id="KW-0479">Metal-binding</keyword>
<dbReference type="AlphaFoldDB" id="A0A239AU11"/>
<dbReference type="SUPFAM" id="SSF54862">
    <property type="entry name" value="4Fe-4S ferredoxins"/>
    <property type="match status" value="1"/>
</dbReference>
<dbReference type="OrthoDB" id="9813995at2"/>
<dbReference type="PROSITE" id="PS51379">
    <property type="entry name" value="4FE4S_FER_2"/>
    <property type="match status" value="2"/>
</dbReference>
<protein>
    <submittedName>
        <fullName evidence="6">4Fe-4S dicluster domain-containing protein</fullName>
    </submittedName>
</protein>
<keyword evidence="4" id="KW-0411">Iron-sulfur</keyword>
<dbReference type="Proteomes" id="UP000198304">
    <property type="component" value="Unassembled WGS sequence"/>
</dbReference>
<evidence type="ECO:0000259" key="5">
    <source>
        <dbReference type="PROSITE" id="PS51379"/>
    </source>
</evidence>
<evidence type="ECO:0000256" key="1">
    <source>
        <dbReference type="ARBA" id="ARBA00022485"/>
    </source>
</evidence>
<accession>A0A239AU11</accession>
<evidence type="ECO:0000256" key="2">
    <source>
        <dbReference type="ARBA" id="ARBA00022723"/>
    </source>
</evidence>
<keyword evidence="3" id="KW-0408">Iron</keyword>
<dbReference type="InterPro" id="IPR017896">
    <property type="entry name" value="4Fe4S_Fe-S-bd"/>
</dbReference>
<feature type="domain" description="4Fe-4S ferredoxin-type" evidence="5">
    <location>
        <begin position="36"/>
        <end position="66"/>
    </location>
</feature>